<proteinExistence type="inferred from homology"/>
<comment type="similarity">
    <text evidence="1">Belongs to the HIBADH-related family. NP60 subfamily.</text>
</comment>
<dbReference type="Pfam" id="PF03446">
    <property type="entry name" value="NAD_binding_2"/>
    <property type="match status" value="1"/>
</dbReference>
<accession>A0AAD9W6D9</accession>
<evidence type="ECO:0000313" key="5">
    <source>
        <dbReference type="Proteomes" id="UP001265746"/>
    </source>
</evidence>
<dbReference type="Gene3D" id="1.10.1040.10">
    <property type="entry name" value="N-(1-d-carboxylethyl)-l-norvaline Dehydrogenase, domain 2"/>
    <property type="match status" value="1"/>
</dbReference>
<dbReference type="SUPFAM" id="SSF51735">
    <property type="entry name" value="NAD(P)-binding Rossmann-fold domains"/>
    <property type="match status" value="1"/>
</dbReference>
<evidence type="ECO:0000259" key="3">
    <source>
        <dbReference type="Pfam" id="PF14833"/>
    </source>
</evidence>
<dbReference type="AlphaFoldDB" id="A0AAD9W6D9"/>
<comment type="caution">
    <text evidence="4">The sequence shown here is derived from an EMBL/GenBank/DDBJ whole genome shotgun (WGS) entry which is preliminary data.</text>
</comment>
<sequence>METVHPDTANKIADLLTSHGAEFIACPVLGPPPAAAAGQLIALPSGPADSISRAMPYLTGGEGFPNQHGGRGVLCRATIAFPDQACGTGLKVKIIANTFTLNAACQLAEAFTLAEKSGVDPVLVKEFVDVCFVRSGSPGTNPFHIYSERMLSGDYWRREPAGGVALGAKDLGHALRMAEETGVTVRNPSVALGWCRDVLERDGAGGGELRGDIAGMYGAVRERAGLRFENGT</sequence>
<protein>
    <submittedName>
        <fullName evidence="4">Uncharacterized protein</fullName>
    </submittedName>
</protein>
<gene>
    <name evidence="4" type="ORF">N8I77_003059</name>
</gene>
<feature type="domain" description="3-hydroxyisobutyrate dehydrogenase-like NAD-binding" evidence="3">
    <location>
        <begin position="87"/>
        <end position="198"/>
    </location>
</feature>
<organism evidence="4 5">
    <name type="scientific">Phomopsis amygdali</name>
    <name type="common">Fusicoccum amygdali</name>
    <dbReference type="NCBI Taxonomy" id="1214568"/>
    <lineage>
        <taxon>Eukaryota</taxon>
        <taxon>Fungi</taxon>
        <taxon>Dikarya</taxon>
        <taxon>Ascomycota</taxon>
        <taxon>Pezizomycotina</taxon>
        <taxon>Sordariomycetes</taxon>
        <taxon>Sordariomycetidae</taxon>
        <taxon>Diaporthales</taxon>
        <taxon>Diaporthaceae</taxon>
        <taxon>Diaporthe</taxon>
    </lineage>
</organism>
<dbReference type="InterPro" id="IPR013328">
    <property type="entry name" value="6PGD_dom2"/>
</dbReference>
<dbReference type="GO" id="GO:0051287">
    <property type="term" value="F:NAD binding"/>
    <property type="evidence" value="ECO:0007669"/>
    <property type="project" value="InterPro"/>
</dbReference>
<dbReference type="InterPro" id="IPR008927">
    <property type="entry name" value="6-PGluconate_DH-like_C_sf"/>
</dbReference>
<dbReference type="PANTHER" id="PTHR43580:SF8">
    <property type="entry name" value="6-PHOSPHOGLUCONATE DEHYDROGENASE NADP-BINDING DOMAIN-CONTAINING PROTEIN-RELATED"/>
    <property type="match status" value="1"/>
</dbReference>
<dbReference type="SUPFAM" id="SSF48179">
    <property type="entry name" value="6-phosphogluconate dehydrogenase C-terminal domain-like"/>
    <property type="match status" value="1"/>
</dbReference>
<dbReference type="InterPro" id="IPR036291">
    <property type="entry name" value="NAD(P)-bd_dom_sf"/>
</dbReference>
<dbReference type="GO" id="GO:0050661">
    <property type="term" value="F:NADP binding"/>
    <property type="evidence" value="ECO:0007669"/>
    <property type="project" value="InterPro"/>
</dbReference>
<dbReference type="Proteomes" id="UP001265746">
    <property type="component" value="Unassembled WGS sequence"/>
</dbReference>
<evidence type="ECO:0000256" key="1">
    <source>
        <dbReference type="ARBA" id="ARBA00007598"/>
    </source>
</evidence>
<keyword evidence="5" id="KW-1185">Reference proteome</keyword>
<name>A0AAD9W6D9_PHOAM</name>
<dbReference type="Gene3D" id="3.40.50.720">
    <property type="entry name" value="NAD(P)-binding Rossmann-like Domain"/>
    <property type="match status" value="1"/>
</dbReference>
<dbReference type="InterPro" id="IPR006115">
    <property type="entry name" value="6PGDH_NADP-bd"/>
</dbReference>
<evidence type="ECO:0000313" key="4">
    <source>
        <dbReference type="EMBL" id="KAK2609563.1"/>
    </source>
</evidence>
<dbReference type="InterPro" id="IPR051265">
    <property type="entry name" value="HIBADH-related_NP60_sf"/>
</dbReference>
<dbReference type="Pfam" id="PF14833">
    <property type="entry name" value="NAD_binding_11"/>
    <property type="match status" value="1"/>
</dbReference>
<reference evidence="4" key="1">
    <citation type="submission" date="2023-06" db="EMBL/GenBank/DDBJ databases">
        <authorList>
            <person name="Noh H."/>
        </authorList>
    </citation>
    <scope>NUCLEOTIDE SEQUENCE</scope>
    <source>
        <strain evidence="4">DUCC20226</strain>
    </source>
</reference>
<feature type="domain" description="6-phosphogluconate dehydrogenase NADP-binding" evidence="2">
    <location>
        <begin position="2"/>
        <end position="58"/>
    </location>
</feature>
<dbReference type="PANTHER" id="PTHR43580">
    <property type="entry name" value="OXIDOREDUCTASE GLYR1-RELATED"/>
    <property type="match status" value="1"/>
</dbReference>
<evidence type="ECO:0000259" key="2">
    <source>
        <dbReference type="Pfam" id="PF03446"/>
    </source>
</evidence>
<dbReference type="InterPro" id="IPR029154">
    <property type="entry name" value="HIBADH-like_NADP-bd"/>
</dbReference>
<dbReference type="EMBL" id="JAUJFL010000002">
    <property type="protein sequence ID" value="KAK2609563.1"/>
    <property type="molecule type" value="Genomic_DNA"/>
</dbReference>